<dbReference type="PaxDb" id="3635-A0A1U8MAQ5"/>
<evidence type="ECO:0000256" key="1">
    <source>
        <dbReference type="ARBA" id="ARBA00005771"/>
    </source>
</evidence>
<dbReference type="PANTHER" id="PTHR11783">
    <property type="entry name" value="SULFOTRANSFERASE SULT"/>
    <property type="match status" value="1"/>
</dbReference>
<dbReference type="OrthoDB" id="205623at2759"/>
<sequence>MEYSSFPSAFSTLFGELPKETWCCSDLYNWEGFWYASSHLPAAMAARLNFQAKDTDVFLTSSMKTGTTWLKAIIPTIMNPIGCMNDDNNDPLLKRHPNELMPSLEFQLFKENPNPDLSYMPSPRLFRTHVPYPMLPESVKNSTCKIVYITRHPKDTFVSLWHFLNSLVTTHGNDPWPMNEAFDSFCRGVHAFGPFHDHVLSYWKESIKRPEKILFLRYEDMKKDPKVESRRMACFLGRPFEKEEEVDKVLWRCSLERLKNLEVNKHGADPWLGFEYKFYFRRGSVGDWKNNMNNEMKEKLDHITAMKFEGSGLGFGN</sequence>
<dbReference type="OMA" id="CRGVHAF"/>
<evidence type="ECO:0000259" key="4">
    <source>
        <dbReference type="Pfam" id="PF00685"/>
    </source>
</evidence>
<dbReference type="Gene3D" id="3.40.50.300">
    <property type="entry name" value="P-loop containing nucleotide triphosphate hydrolases"/>
    <property type="match status" value="1"/>
</dbReference>
<dbReference type="EC" id="2.8.2.-" evidence="3"/>
<comment type="similarity">
    <text evidence="1 3">Belongs to the sulfotransferase 1 family.</text>
</comment>
<evidence type="ECO:0000256" key="2">
    <source>
        <dbReference type="ARBA" id="ARBA00022679"/>
    </source>
</evidence>
<dbReference type="GeneID" id="107934664"/>
<evidence type="ECO:0000256" key="3">
    <source>
        <dbReference type="RuleBase" id="RU361155"/>
    </source>
</evidence>
<dbReference type="InterPro" id="IPR027417">
    <property type="entry name" value="P-loop_NTPase"/>
</dbReference>
<dbReference type="Pfam" id="PF00685">
    <property type="entry name" value="Sulfotransfer_1"/>
    <property type="match status" value="1"/>
</dbReference>
<dbReference type="AlphaFoldDB" id="A0A1U8MAQ5"/>
<feature type="domain" description="Sulfotransferase" evidence="4">
    <location>
        <begin position="54"/>
        <end position="311"/>
    </location>
</feature>
<protein>
    <recommendedName>
        <fullName evidence="3">Sulfotransferase</fullName>
        <ecNumber evidence="3">2.8.2.-</ecNumber>
    </recommendedName>
</protein>
<organism evidence="5 6">
    <name type="scientific">Gossypium hirsutum</name>
    <name type="common">Upland cotton</name>
    <name type="synonym">Gossypium mexicanum</name>
    <dbReference type="NCBI Taxonomy" id="3635"/>
    <lineage>
        <taxon>Eukaryota</taxon>
        <taxon>Viridiplantae</taxon>
        <taxon>Streptophyta</taxon>
        <taxon>Embryophyta</taxon>
        <taxon>Tracheophyta</taxon>
        <taxon>Spermatophyta</taxon>
        <taxon>Magnoliopsida</taxon>
        <taxon>eudicotyledons</taxon>
        <taxon>Gunneridae</taxon>
        <taxon>Pentapetalae</taxon>
        <taxon>rosids</taxon>
        <taxon>malvids</taxon>
        <taxon>Malvales</taxon>
        <taxon>Malvaceae</taxon>
        <taxon>Malvoideae</taxon>
        <taxon>Gossypium</taxon>
    </lineage>
</organism>
<dbReference type="SMR" id="A0A1U8MAQ5"/>
<gene>
    <name evidence="6" type="primary">LOC107934664</name>
</gene>
<dbReference type="KEGG" id="ghi:107934664"/>
<proteinExistence type="inferred from homology"/>
<dbReference type="RefSeq" id="XP_016722634.1">
    <property type="nucleotide sequence ID" value="XM_016867145.1"/>
</dbReference>
<reference evidence="5" key="1">
    <citation type="journal article" date="2020" name="Nat. Genet.">
        <title>Genomic diversifications of five Gossypium allopolyploid species and their impact on cotton improvement.</title>
        <authorList>
            <person name="Chen Z.J."/>
            <person name="Sreedasyam A."/>
            <person name="Ando A."/>
            <person name="Song Q."/>
            <person name="De Santiago L.M."/>
            <person name="Hulse-Kemp A.M."/>
            <person name="Ding M."/>
            <person name="Ye W."/>
            <person name="Kirkbride R.C."/>
            <person name="Jenkins J."/>
            <person name="Plott C."/>
            <person name="Lovell J."/>
            <person name="Lin Y.M."/>
            <person name="Vaughn R."/>
            <person name="Liu B."/>
            <person name="Simpson S."/>
            <person name="Scheffler B.E."/>
            <person name="Wen L."/>
            <person name="Saski C.A."/>
            <person name="Grover C.E."/>
            <person name="Hu G."/>
            <person name="Conover J.L."/>
            <person name="Carlson J.W."/>
            <person name="Shu S."/>
            <person name="Boston L.B."/>
            <person name="Williams M."/>
            <person name="Peterson D.G."/>
            <person name="McGee K."/>
            <person name="Jones D.C."/>
            <person name="Wendel J.F."/>
            <person name="Stelly D.M."/>
            <person name="Grimwood J."/>
            <person name="Schmutz J."/>
        </authorList>
    </citation>
    <scope>NUCLEOTIDE SEQUENCE [LARGE SCALE GENOMIC DNA]</scope>
    <source>
        <strain evidence="5">cv. TM-1</strain>
    </source>
</reference>
<evidence type="ECO:0000313" key="5">
    <source>
        <dbReference type="Proteomes" id="UP000818029"/>
    </source>
</evidence>
<keyword evidence="2 3" id="KW-0808">Transferase</keyword>
<dbReference type="Proteomes" id="UP000818029">
    <property type="component" value="Chromosome D01"/>
</dbReference>
<accession>A0A1U8MAQ5</accession>
<dbReference type="GO" id="GO:0008146">
    <property type="term" value="F:sulfotransferase activity"/>
    <property type="evidence" value="ECO:0000318"/>
    <property type="project" value="GO_Central"/>
</dbReference>
<dbReference type="InterPro" id="IPR000863">
    <property type="entry name" value="Sulfotransferase_dom"/>
</dbReference>
<keyword evidence="5" id="KW-1185">Reference proteome</keyword>
<name>A0A1U8MAQ5_GOSHI</name>
<dbReference type="GO" id="GO:0005737">
    <property type="term" value="C:cytoplasm"/>
    <property type="evidence" value="ECO:0000318"/>
    <property type="project" value="GO_Central"/>
</dbReference>
<dbReference type="SUPFAM" id="SSF52540">
    <property type="entry name" value="P-loop containing nucleoside triphosphate hydrolases"/>
    <property type="match status" value="1"/>
</dbReference>
<dbReference type="GO" id="GO:0051923">
    <property type="term" value="P:sulfation"/>
    <property type="evidence" value="ECO:0000318"/>
    <property type="project" value="GO_Central"/>
</dbReference>
<reference evidence="6" key="2">
    <citation type="submission" date="2025-08" db="UniProtKB">
        <authorList>
            <consortium name="RefSeq"/>
        </authorList>
    </citation>
    <scope>IDENTIFICATION</scope>
</reference>
<evidence type="ECO:0000313" key="6">
    <source>
        <dbReference type="RefSeq" id="XP_016722634.1"/>
    </source>
</evidence>